<keyword evidence="4 6" id="KW-0472">Membrane</keyword>
<feature type="transmembrane region" description="Helical" evidence="6">
    <location>
        <begin position="365"/>
        <end position="386"/>
    </location>
</feature>
<dbReference type="PANTHER" id="PTHR42058">
    <property type="entry name" value="G_PROTEIN_RECEP_F2_4 DOMAIN-CONTAINING PROTEIN"/>
    <property type="match status" value="1"/>
</dbReference>
<keyword evidence="2 6" id="KW-0812">Transmembrane</keyword>
<keyword evidence="3 6" id="KW-1133">Transmembrane helix</keyword>
<feature type="compositionally biased region" description="Polar residues" evidence="5">
    <location>
        <begin position="550"/>
        <end position="571"/>
    </location>
</feature>
<organism evidence="8 9">
    <name type="scientific">Neohortaea acidophila</name>
    <dbReference type="NCBI Taxonomy" id="245834"/>
    <lineage>
        <taxon>Eukaryota</taxon>
        <taxon>Fungi</taxon>
        <taxon>Dikarya</taxon>
        <taxon>Ascomycota</taxon>
        <taxon>Pezizomycotina</taxon>
        <taxon>Dothideomycetes</taxon>
        <taxon>Dothideomycetidae</taxon>
        <taxon>Mycosphaerellales</taxon>
        <taxon>Teratosphaeriaceae</taxon>
        <taxon>Neohortaea</taxon>
    </lineage>
</organism>
<evidence type="ECO:0000256" key="4">
    <source>
        <dbReference type="ARBA" id="ARBA00023136"/>
    </source>
</evidence>
<dbReference type="InterPro" id="IPR000832">
    <property type="entry name" value="GPCR_2_secretin-like"/>
</dbReference>
<dbReference type="GeneID" id="54478266"/>
<dbReference type="GO" id="GO:0016020">
    <property type="term" value="C:membrane"/>
    <property type="evidence" value="ECO:0007669"/>
    <property type="project" value="UniProtKB-SubCell"/>
</dbReference>
<dbReference type="PROSITE" id="PS50261">
    <property type="entry name" value="G_PROTEIN_RECEP_F2_4"/>
    <property type="match status" value="1"/>
</dbReference>
<feature type="region of interest" description="Disordered" evidence="5">
    <location>
        <begin position="541"/>
        <end position="647"/>
    </location>
</feature>
<feature type="transmembrane region" description="Helical" evidence="6">
    <location>
        <begin position="299"/>
        <end position="322"/>
    </location>
</feature>
<dbReference type="PANTHER" id="PTHR42058:SF1">
    <property type="entry name" value="G-PROTEIN COUPLED RECEPTORS FAMILY 2 PROFILE 2 DOMAIN-CONTAINING PROTEIN"/>
    <property type="match status" value="1"/>
</dbReference>
<dbReference type="OrthoDB" id="26203at2759"/>
<evidence type="ECO:0000313" key="8">
    <source>
        <dbReference type="EMBL" id="KAF2482511.1"/>
    </source>
</evidence>
<dbReference type="InterPro" id="IPR053247">
    <property type="entry name" value="GPCR_GPR1/git3-like"/>
</dbReference>
<feature type="transmembrane region" description="Helical" evidence="6">
    <location>
        <begin position="181"/>
        <end position="204"/>
    </location>
</feature>
<gene>
    <name evidence="8" type="ORF">BDY17DRAFT_324789</name>
</gene>
<dbReference type="EMBL" id="MU001636">
    <property type="protein sequence ID" value="KAF2482511.1"/>
    <property type="molecule type" value="Genomic_DNA"/>
</dbReference>
<feature type="transmembrane region" description="Helical" evidence="6">
    <location>
        <begin position="102"/>
        <end position="121"/>
    </location>
</feature>
<feature type="compositionally biased region" description="Basic and acidic residues" evidence="5">
    <location>
        <begin position="622"/>
        <end position="637"/>
    </location>
</feature>
<feature type="transmembrane region" description="Helical" evidence="6">
    <location>
        <begin position="62"/>
        <end position="90"/>
    </location>
</feature>
<sequence>MANTTMFARANACPPPFLDSASFPSTGGFIEGRFCSPISDLPGSPECCLPCPATAWAYSDGFYTWITVIEWLNVAGLILLAFMLLSYLVLPVQQTRKHYLSVCLIVSVMMLALGFTIPLATNPEQCYNDITPNDMYTLTECAWSGAFIVAGGLSTGMWIFIRALSMNLQICWDIVPGQKFFYYSQAFGWGIPAVLFTVTMTFTGVSFRFGRECDVNHDNSMKDFWGPLMGMVGLAGILQLMTFVHCLRVYLRNLFTDRPDSSTNGSSTGLPSYSGSTRTQNQTARVVWRRLQKVLWLQWRGIAIVTVIVVDVVFFSIVFVWLDGLQNTVTSHFAQVEPWIECLVFNPTAKDACLHLVGAWLVNQATVTAVLLLISLAGLQIFLFVARPSIFPGWWHFFRSKFTTNHQEFVSLDARRSPEVMRSNSQKGLVTTYQHERGSMFEMQRPGKLDLDAKTLSSPITTFTTTTTLSSPDETYKSPLIIDRNANANHRSSGCSSLIGRGRIPQEFIERLHTPEPTYPLASPPTPVIRYDAVSLSRQDADYFPRPGTAPSSQQQRYTPSQRPQSRSSMNSERRYRAPESSFSAPYYAPSRHSSVRSARFGGAGEQRDAAGVAPLNPPVVEARDDESGAEEDLQRHLDRKYRVVVS</sequence>
<evidence type="ECO:0000313" key="9">
    <source>
        <dbReference type="Proteomes" id="UP000799767"/>
    </source>
</evidence>
<proteinExistence type="predicted"/>
<evidence type="ECO:0000256" key="3">
    <source>
        <dbReference type="ARBA" id="ARBA00022989"/>
    </source>
</evidence>
<evidence type="ECO:0000256" key="1">
    <source>
        <dbReference type="ARBA" id="ARBA00004141"/>
    </source>
</evidence>
<evidence type="ECO:0000256" key="5">
    <source>
        <dbReference type="SAM" id="MobiDB-lite"/>
    </source>
</evidence>
<dbReference type="RefSeq" id="XP_033589081.1">
    <property type="nucleotide sequence ID" value="XM_033737264.1"/>
</dbReference>
<comment type="subcellular location">
    <subcellularLocation>
        <location evidence="1">Membrane</location>
        <topology evidence="1">Multi-pass membrane protein</topology>
    </subcellularLocation>
</comment>
<protein>
    <recommendedName>
        <fullName evidence="7">G-protein coupled receptors family 2 profile 2 domain-containing protein</fullName>
    </recommendedName>
</protein>
<evidence type="ECO:0000259" key="7">
    <source>
        <dbReference type="PROSITE" id="PS50261"/>
    </source>
</evidence>
<feature type="domain" description="G-protein coupled receptors family 2 profile 2" evidence="7">
    <location>
        <begin position="62"/>
        <end position="252"/>
    </location>
</feature>
<dbReference type="InterPro" id="IPR017981">
    <property type="entry name" value="GPCR_2-like_7TM"/>
</dbReference>
<keyword evidence="9" id="KW-1185">Reference proteome</keyword>
<dbReference type="GO" id="GO:0004930">
    <property type="term" value="F:G protein-coupled receptor activity"/>
    <property type="evidence" value="ECO:0007669"/>
    <property type="project" value="InterPro"/>
</dbReference>
<accession>A0A6A6PS45</accession>
<name>A0A6A6PS45_9PEZI</name>
<dbReference type="Proteomes" id="UP000799767">
    <property type="component" value="Unassembled WGS sequence"/>
</dbReference>
<dbReference type="GO" id="GO:0007166">
    <property type="term" value="P:cell surface receptor signaling pathway"/>
    <property type="evidence" value="ECO:0007669"/>
    <property type="project" value="InterPro"/>
</dbReference>
<dbReference type="AlphaFoldDB" id="A0A6A6PS45"/>
<feature type="transmembrane region" description="Helical" evidence="6">
    <location>
        <begin position="141"/>
        <end position="161"/>
    </location>
</feature>
<dbReference type="Pfam" id="PF00002">
    <property type="entry name" value="7tm_2"/>
    <property type="match status" value="1"/>
</dbReference>
<evidence type="ECO:0000256" key="2">
    <source>
        <dbReference type="ARBA" id="ARBA00022692"/>
    </source>
</evidence>
<feature type="transmembrane region" description="Helical" evidence="6">
    <location>
        <begin position="224"/>
        <end position="251"/>
    </location>
</feature>
<evidence type="ECO:0000256" key="6">
    <source>
        <dbReference type="SAM" id="Phobius"/>
    </source>
</evidence>
<reference evidence="8" key="1">
    <citation type="journal article" date="2020" name="Stud. Mycol.">
        <title>101 Dothideomycetes genomes: a test case for predicting lifestyles and emergence of pathogens.</title>
        <authorList>
            <person name="Haridas S."/>
            <person name="Albert R."/>
            <person name="Binder M."/>
            <person name="Bloem J."/>
            <person name="Labutti K."/>
            <person name="Salamov A."/>
            <person name="Andreopoulos B."/>
            <person name="Baker S."/>
            <person name="Barry K."/>
            <person name="Bills G."/>
            <person name="Bluhm B."/>
            <person name="Cannon C."/>
            <person name="Castanera R."/>
            <person name="Culley D."/>
            <person name="Daum C."/>
            <person name="Ezra D."/>
            <person name="Gonzalez J."/>
            <person name="Henrissat B."/>
            <person name="Kuo A."/>
            <person name="Liang C."/>
            <person name="Lipzen A."/>
            <person name="Lutzoni F."/>
            <person name="Magnuson J."/>
            <person name="Mondo S."/>
            <person name="Nolan M."/>
            <person name="Ohm R."/>
            <person name="Pangilinan J."/>
            <person name="Park H.-J."/>
            <person name="Ramirez L."/>
            <person name="Alfaro M."/>
            <person name="Sun H."/>
            <person name="Tritt A."/>
            <person name="Yoshinaga Y."/>
            <person name="Zwiers L.-H."/>
            <person name="Turgeon B."/>
            <person name="Goodwin S."/>
            <person name="Spatafora J."/>
            <person name="Crous P."/>
            <person name="Grigoriev I."/>
        </authorList>
    </citation>
    <scope>NUCLEOTIDE SEQUENCE</scope>
    <source>
        <strain evidence="8">CBS 113389</strain>
    </source>
</reference>
<dbReference type="Gene3D" id="1.20.1070.10">
    <property type="entry name" value="Rhodopsin 7-helix transmembrane proteins"/>
    <property type="match status" value="1"/>
</dbReference>